<organism evidence="2 3">
    <name type="scientific">Mugilogobius chulae</name>
    <name type="common">yellowstripe goby</name>
    <dbReference type="NCBI Taxonomy" id="88201"/>
    <lineage>
        <taxon>Eukaryota</taxon>
        <taxon>Metazoa</taxon>
        <taxon>Chordata</taxon>
        <taxon>Craniata</taxon>
        <taxon>Vertebrata</taxon>
        <taxon>Euteleostomi</taxon>
        <taxon>Actinopterygii</taxon>
        <taxon>Neopterygii</taxon>
        <taxon>Teleostei</taxon>
        <taxon>Neoteleostei</taxon>
        <taxon>Acanthomorphata</taxon>
        <taxon>Gobiaria</taxon>
        <taxon>Gobiiformes</taxon>
        <taxon>Gobioidei</taxon>
        <taxon>Gobiidae</taxon>
        <taxon>Gobionellinae</taxon>
        <taxon>Mugilogobius</taxon>
    </lineage>
</organism>
<gene>
    <name evidence="2" type="ORF">WMY93_032943</name>
</gene>
<protein>
    <submittedName>
        <fullName evidence="2">Uncharacterized protein</fullName>
    </submittedName>
</protein>
<feature type="compositionally biased region" description="Polar residues" evidence="1">
    <location>
        <begin position="59"/>
        <end position="69"/>
    </location>
</feature>
<dbReference type="EMBL" id="JBBPFD010000101">
    <property type="protein sequence ID" value="KAK7880420.1"/>
    <property type="molecule type" value="Genomic_DNA"/>
</dbReference>
<evidence type="ECO:0000313" key="2">
    <source>
        <dbReference type="EMBL" id="KAK7880420.1"/>
    </source>
</evidence>
<name>A0AAW0MJH3_9GOBI</name>
<sequence>ANVGEEILRSLSRDDIKDLLPGPEHFLRRRALWLLVNNDEKVEGASSAKHVEPSKPSPRANSDVSEENLNTSKFLTMSSPEYIVYTDGELEQARTSYFEQKRLGSTTTDLSKELFCRLSPAASTPEPTQTAVRKIQRVLGDHYDSPVSQAAEDPEGYLQHRPLSCPILLVSKDNCMIATGNTAVTTFESAKLEEGLVYLMAYYYTFHLTYPKCISTLLSVLQTEVLQDSIHERDATSSYKKAIAEWKSFTE</sequence>
<reference evidence="3" key="1">
    <citation type="submission" date="2024-04" db="EMBL/GenBank/DDBJ databases">
        <title>Salinicola lusitanus LLJ914,a marine bacterium isolated from the Okinawa Trough.</title>
        <authorList>
            <person name="Li J."/>
        </authorList>
    </citation>
    <scope>NUCLEOTIDE SEQUENCE [LARGE SCALE GENOMIC DNA]</scope>
</reference>
<feature type="non-terminal residue" evidence="2">
    <location>
        <position position="1"/>
    </location>
</feature>
<proteinExistence type="predicted"/>
<accession>A0AAW0MJH3</accession>
<dbReference type="Proteomes" id="UP001460270">
    <property type="component" value="Unassembled WGS sequence"/>
</dbReference>
<keyword evidence="3" id="KW-1185">Reference proteome</keyword>
<dbReference type="AlphaFoldDB" id="A0AAW0MJH3"/>
<evidence type="ECO:0000256" key="1">
    <source>
        <dbReference type="SAM" id="MobiDB-lite"/>
    </source>
</evidence>
<feature type="region of interest" description="Disordered" evidence="1">
    <location>
        <begin position="44"/>
        <end position="69"/>
    </location>
</feature>
<comment type="caution">
    <text evidence="2">The sequence shown here is derived from an EMBL/GenBank/DDBJ whole genome shotgun (WGS) entry which is preliminary data.</text>
</comment>
<evidence type="ECO:0000313" key="3">
    <source>
        <dbReference type="Proteomes" id="UP001460270"/>
    </source>
</evidence>
<feature type="compositionally biased region" description="Basic and acidic residues" evidence="1">
    <location>
        <begin position="44"/>
        <end position="53"/>
    </location>
</feature>